<dbReference type="EMBL" id="CP022684">
    <property type="protein sequence ID" value="AUM13765.1"/>
    <property type="molecule type" value="Genomic_DNA"/>
</dbReference>
<dbReference type="Gene3D" id="3.55.50.10">
    <property type="entry name" value="Baseplate protein-like domains"/>
    <property type="match status" value="1"/>
</dbReference>
<gene>
    <name evidence="4" type="ORF">Kalk_15625</name>
</gene>
<dbReference type="InterPro" id="IPR037026">
    <property type="entry name" value="Vgr_OB-fold_dom_sf"/>
</dbReference>
<dbReference type="Gene3D" id="2.30.110.50">
    <property type="match status" value="1"/>
</dbReference>
<dbReference type="RefSeq" id="WP_101895140.1">
    <property type="nucleotide sequence ID" value="NZ_CP022684.1"/>
</dbReference>
<evidence type="ECO:0000313" key="4">
    <source>
        <dbReference type="EMBL" id="AUM13765.1"/>
    </source>
</evidence>
<dbReference type="InterPro" id="IPR006531">
    <property type="entry name" value="Gp5/Vgr_OB"/>
</dbReference>
<dbReference type="InterPro" id="IPR017847">
    <property type="entry name" value="T6SS_RhsGE_Vgr_subset"/>
</dbReference>
<dbReference type="InterPro" id="IPR006533">
    <property type="entry name" value="T6SS_Vgr_RhsGE"/>
</dbReference>
<evidence type="ECO:0000259" key="2">
    <source>
        <dbReference type="Pfam" id="PF04717"/>
    </source>
</evidence>
<dbReference type="SUPFAM" id="SSF69349">
    <property type="entry name" value="Phage fibre proteins"/>
    <property type="match status" value="2"/>
</dbReference>
<dbReference type="SUPFAM" id="SSF69279">
    <property type="entry name" value="Phage tail proteins"/>
    <property type="match status" value="2"/>
</dbReference>
<dbReference type="Pfam" id="PF22178">
    <property type="entry name" value="Gp5_trimer_C"/>
    <property type="match status" value="1"/>
</dbReference>
<dbReference type="OrthoDB" id="9762420at2"/>
<dbReference type="Proteomes" id="UP000235116">
    <property type="component" value="Chromosome"/>
</dbReference>
<dbReference type="InterPro" id="IPR054030">
    <property type="entry name" value="Gp5_Vgr_C"/>
</dbReference>
<dbReference type="KEGG" id="kak:Kalk_15625"/>
<dbReference type="Pfam" id="PF05954">
    <property type="entry name" value="Phage_GPD"/>
    <property type="match status" value="1"/>
</dbReference>
<organism evidence="4 5">
    <name type="scientific">Ketobacter alkanivorans</name>
    <dbReference type="NCBI Taxonomy" id="1917421"/>
    <lineage>
        <taxon>Bacteria</taxon>
        <taxon>Pseudomonadati</taxon>
        <taxon>Pseudomonadota</taxon>
        <taxon>Gammaproteobacteria</taxon>
        <taxon>Pseudomonadales</taxon>
        <taxon>Ketobacteraceae</taxon>
        <taxon>Ketobacter</taxon>
    </lineage>
</organism>
<feature type="domain" description="Gp5/Type VI secretion system Vgr protein OB-fold" evidence="2">
    <location>
        <begin position="392"/>
        <end position="456"/>
    </location>
</feature>
<sequence>MTQDTRLIRLSGSFIDESCVAVEMEGKEALSTPYEFRIKFLSEKLDLSCDAVIGQKVAIAIHDQGRTEGIYRHGRVNRLVLDDVSENGVRYYQIHVVPGLWFLSQANHNRIFENKTSIEIAEEIIGAYGAFCELETKTSGTYLKREYCVQFNESDLEFVERLLAEDGISYYFSFSKSSHTLVLTDQTNGFVDCSQYKVVKRGLSRQEGTEGAVIRQWSRALNYHPQAYQLLDYNQDTPKNFYKQRVPTTSSFSQTPPVDTLVGFGCYNFKTGSDSCHDFDSAYNKRITQNRMEEQETRHNMAEGVSNCPSFHPGGRFEIAHNASSESGRYLLWEVSHRANNNIDSPSRYENQFSCIPATIPPRPAKPHYKQRMAGPQTAKVVTLSASGSSADADPQRMVKVQFPWDSDHNSCKLRVMQSYAGSGWGASFVPREGQEVLVDFINGDPDRPIVVGAMYNKDNQGPKYTSTQSGFLTQSGDANELRFDDAGGAEEIYLKAGKDMNFVIANNETGEVQNDQALTVQNNRGVTVNANETKSVGGNQTESVQGNHTETVQGNQSVTVASNQSTSVGQNQTTTVSINSAETVGAAKELTVGGLYQVTVGGAMNETVGAVKAEEVGASKNVMVAVNMSENVGKNRSISVGDSSSHQAKKIQISADDELIIKVGKASLSMKKDGTIQISGKDIQLKASGKINIKASSDVVVKGSKVGIN</sequence>
<comment type="similarity">
    <text evidence="1">Belongs to the VgrG protein family.</text>
</comment>
<reference evidence="5" key="1">
    <citation type="submission" date="2017-08" db="EMBL/GenBank/DDBJ databases">
        <title>Direct submision.</title>
        <authorList>
            <person name="Kim S.-J."/>
            <person name="Rhee S.-K."/>
        </authorList>
    </citation>
    <scope>NUCLEOTIDE SEQUENCE [LARGE SCALE GENOMIC DNA]</scope>
    <source>
        <strain evidence="5">GI5</strain>
    </source>
</reference>
<dbReference type="Pfam" id="PF04717">
    <property type="entry name" value="Phage_base_V"/>
    <property type="match status" value="1"/>
</dbReference>
<dbReference type="AlphaFoldDB" id="A0A2K9LQL1"/>
<dbReference type="Gene3D" id="4.10.220.110">
    <property type="match status" value="1"/>
</dbReference>
<evidence type="ECO:0000313" key="5">
    <source>
        <dbReference type="Proteomes" id="UP000235116"/>
    </source>
</evidence>
<evidence type="ECO:0000256" key="1">
    <source>
        <dbReference type="ARBA" id="ARBA00005558"/>
    </source>
</evidence>
<proteinExistence type="inferred from homology"/>
<dbReference type="NCBIfam" id="TIGR01646">
    <property type="entry name" value="vgr_GE"/>
    <property type="match status" value="1"/>
</dbReference>
<evidence type="ECO:0000259" key="3">
    <source>
        <dbReference type="Pfam" id="PF22178"/>
    </source>
</evidence>
<dbReference type="Gene3D" id="2.40.50.230">
    <property type="entry name" value="Gp5 N-terminal domain"/>
    <property type="match status" value="1"/>
</dbReference>
<dbReference type="SUPFAM" id="SSF69255">
    <property type="entry name" value="gp5 N-terminal domain-like"/>
    <property type="match status" value="1"/>
</dbReference>
<dbReference type="NCBIfam" id="TIGR03361">
    <property type="entry name" value="VI_Rhs_Vgr"/>
    <property type="match status" value="1"/>
</dbReference>
<feature type="domain" description="Gp5/Type VI secretion system Vgr C-terminal trimerisation" evidence="3">
    <location>
        <begin position="470"/>
        <end position="577"/>
    </location>
</feature>
<keyword evidence="5" id="KW-1185">Reference proteome</keyword>
<name>A0A2K9LQL1_9GAMM</name>
<protein>
    <submittedName>
        <fullName evidence="4">Uncharacterized protein</fullName>
    </submittedName>
</protein>
<accession>A0A2K9LQL1</accession>